<dbReference type="RefSeq" id="WP_002638656.1">
    <property type="nucleotide sequence ID" value="NZ_CP012109.1"/>
</dbReference>
<dbReference type="EMBL" id="CP012109">
    <property type="protein sequence ID" value="AKQ65621.1"/>
    <property type="molecule type" value="Genomic_DNA"/>
</dbReference>
<dbReference type="Gene3D" id="3.40.50.150">
    <property type="entry name" value="Vaccinia Virus protein VP39"/>
    <property type="match status" value="1"/>
</dbReference>
<dbReference type="PATRIC" id="fig|1297742.4.peg.2559"/>
<organism evidence="2 3">
    <name type="scientific">Pseudomyxococcus hansupus</name>
    <dbReference type="NCBI Taxonomy" id="1297742"/>
    <lineage>
        <taxon>Bacteria</taxon>
        <taxon>Pseudomonadati</taxon>
        <taxon>Myxococcota</taxon>
        <taxon>Myxococcia</taxon>
        <taxon>Myxococcales</taxon>
        <taxon>Cystobacterineae</taxon>
        <taxon>Myxococcaceae</taxon>
        <taxon>Pseudomyxococcus</taxon>
    </lineage>
</organism>
<dbReference type="GO" id="GO:0008757">
    <property type="term" value="F:S-adenosylmethionine-dependent methyltransferase activity"/>
    <property type="evidence" value="ECO:0007669"/>
    <property type="project" value="InterPro"/>
</dbReference>
<evidence type="ECO:0000313" key="3">
    <source>
        <dbReference type="Proteomes" id="UP000009026"/>
    </source>
</evidence>
<evidence type="ECO:0000259" key="1">
    <source>
        <dbReference type="Pfam" id="PF08241"/>
    </source>
</evidence>
<dbReference type="eggNOG" id="COG2226">
    <property type="taxonomic scope" value="Bacteria"/>
</dbReference>
<dbReference type="OrthoDB" id="9765084at2"/>
<dbReference type="KEGG" id="mym:A176_002533"/>
<dbReference type="Pfam" id="PF08241">
    <property type="entry name" value="Methyltransf_11"/>
    <property type="match status" value="1"/>
</dbReference>
<dbReference type="InterPro" id="IPR013216">
    <property type="entry name" value="Methyltransf_11"/>
</dbReference>
<accession>A0A0H4WQ35</accession>
<keyword evidence="2" id="KW-0489">Methyltransferase</keyword>
<protein>
    <submittedName>
        <fullName evidence="2">Methyltransferase</fullName>
    </submittedName>
</protein>
<dbReference type="GO" id="GO:0032259">
    <property type="term" value="P:methylation"/>
    <property type="evidence" value="ECO:0007669"/>
    <property type="project" value="UniProtKB-KW"/>
</dbReference>
<name>A0A0H4WQ35_9BACT</name>
<gene>
    <name evidence="2" type="ORF">A176_002533</name>
</gene>
<reference evidence="2 3" key="1">
    <citation type="journal article" date="2016" name="PLoS ONE">
        <title>Complete Genome Sequence and Comparative Genomics of a Novel Myxobacterium Myxococcus hansupus.</title>
        <authorList>
            <person name="Sharma G."/>
            <person name="Narwani T."/>
            <person name="Subramanian S."/>
        </authorList>
    </citation>
    <scope>NUCLEOTIDE SEQUENCE [LARGE SCALE GENOMIC DNA]</scope>
    <source>
        <strain evidence="3">mixupus</strain>
    </source>
</reference>
<feature type="domain" description="Methyltransferase type 11" evidence="1">
    <location>
        <begin position="70"/>
        <end position="161"/>
    </location>
</feature>
<dbReference type="InterPro" id="IPR029063">
    <property type="entry name" value="SAM-dependent_MTases_sf"/>
</dbReference>
<dbReference type="STRING" id="1297742.A176_002533"/>
<keyword evidence="3" id="KW-1185">Reference proteome</keyword>
<evidence type="ECO:0000313" key="2">
    <source>
        <dbReference type="EMBL" id="AKQ65621.1"/>
    </source>
</evidence>
<keyword evidence="2" id="KW-0808">Transferase</keyword>
<dbReference type="CDD" id="cd02440">
    <property type="entry name" value="AdoMet_MTases"/>
    <property type="match status" value="1"/>
</dbReference>
<dbReference type="SUPFAM" id="SSF53335">
    <property type="entry name" value="S-adenosyl-L-methionine-dependent methyltransferases"/>
    <property type="match status" value="1"/>
</dbReference>
<dbReference type="AlphaFoldDB" id="A0A0H4WQ35"/>
<dbReference type="Proteomes" id="UP000009026">
    <property type="component" value="Chromosome"/>
</dbReference>
<proteinExistence type="predicted"/>
<sequence length="263" mass="29031">MTTESDVRKYNREAWNHQVATGNKWTLPVSPEVIAAARRGDWSVVLTPTKPVPREWFGDIQGKDLLCLAGSGGQQAPVFAAAGARVSVLDNSPAQLGQDRLVAEREGLALRLVEGDMRDLSAFEDASFDLIFHPCSNCFVDAVRPVWREAARVLRPGGVLLSGFTNPVNYLFDLALEKQGIFTLKYRMPYSDFTSLSDEERRRFTDANEPLCVGHSLEDQIGGQVDAGLAVVGFFEDSFGPEDALSRYYNGFIATRAVKLPTR</sequence>